<feature type="domain" description="KH type-2" evidence="10">
    <location>
        <begin position="39"/>
        <end position="122"/>
    </location>
</feature>
<accession>A0A0G1BGD3</accession>
<evidence type="ECO:0000256" key="8">
    <source>
        <dbReference type="HAMAP-Rule" id="MF_01309"/>
    </source>
</evidence>
<reference evidence="11 12" key="1">
    <citation type="journal article" date="2015" name="Nature">
        <title>rRNA introns, odd ribosomes, and small enigmatic genomes across a large radiation of phyla.</title>
        <authorList>
            <person name="Brown C.T."/>
            <person name="Hug L.A."/>
            <person name="Thomas B.C."/>
            <person name="Sharon I."/>
            <person name="Castelle C.J."/>
            <person name="Singh A."/>
            <person name="Wilkins M.J."/>
            <person name="Williams K.H."/>
            <person name="Banfield J.F."/>
        </authorList>
    </citation>
    <scope>NUCLEOTIDE SEQUENCE [LARGE SCALE GENOMIC DNA]</scope>
</reference>
<dbReference type="InterPro" id="IPR004044">
    <property type="entry name" value="KH_dom_type_2"/>
</dbReference>
<keyword evidence="2 8" id="KW-0699">rRNA-binding</keyword>
<comment type="similarity">
    <text evidence="1 8 9">Belongs to the universal ribosomal protein uS3 family.</text>
</comment>
<keyword evidence="4 8" id="KW-0689">Ribosomal protein</keyword>
<dbReference type="SUPFAM" id="SSF54814">
    <property type="entry name" value="Prokaryotic type KH domain (KH-domain type II)"/>
    <property type="match status" value="1"/>
</dbReference>
<evidence type="ECO:0000256" key="9">
    <source>
        <dbReference type="RuleBase" id="RU003624"/>
    </source>
</evidence>
<dbReference type="InterPro" id="IPR005704">
    <property type="entry name" value="Ribosomal_uS3_bac-typ"/>
</dbReference>
<sequence length="219" mass="24871">MGRKVNPIGFRMGIVNTWDSRWFADNKQYKVFVMEDNFLRDLFFNRIKGAGLTKVEIERSINTINVILHVVRPGLVIGRGGQGMEDLKKYVQKSLLAFRQKKSGLLDKKNVLKIDLKVEPVKEPNLNARFMATQIAEQLQKRLPHKRVVNFALEKMMNSGARGAKIIIAGRIAGAEIARRETYKKGTLPLSTIREDIDFASVPSLTKSGYIGIKVWICR</sequence>
<evidence type="ECO:0000259" key="10">
    <source>
        <dbReference type="PROSITE" id="PS50823"/>
    </source>
</evidence>
<dbReference type="Pfam" id="PF07650">
    <property type="entry name" value="KH_2"/>
    <property type="match status" value="1"/>
</dbReference>
<dbReference type="GO" id="GO:0019843">
    <property type="term" value="F:rRNA binding"/>
    <property type="evidence" value="ECO:0007669"/>
    <property type="project" value="UniProtKB-UniRule"/>
</dbReference>
<evidence type="ECO:0000313" key="12">
    <source>
        <dbReference type="Proteomes" id="UP000034320"/>
    </source>
</evidence>
<evidence type="ECO:0000256" key="5">
    <source>
        <dbReference type="ARBA" id="ARBA00023274"/>
    </source>
</evidence>
<evidence type="ECO:0000256" key="1">
    <source>
        <dbReference type="ARBA" id="ARBA00010761"/>
    </source>
</evidence>
<dbReference type="Gene3D" id="3.30.300.20">
    <property type="match status" value="1"/>
</dbReference>
<dbReference type="PANTHER" id="PTHR11760">
    <property type="entry name" value="30S/40S RIBOSOMAL PROTEIN S3"/>
    <property type="match status" value="1"/>
</dbReference>
<evidence type="ECO:0000313" key="11">
    <source>
        <dbReference type="EMBL" id="KKS45376.1"/>
    </source>
</evidence>
<keyword evidence="3 8" id="KW-0694">RNA-binding</keyword>
<dbReference type="Pfam" id="PF00189">
    <property type="entry name" value="Ribosomal_S3_C"/>
    <property type="match status" value="1"/>
</dbReference>
<name>A0A0G1BGD3_9BACT</name>
<organism evidence="11 12">
    <name type="scientific">Candidatus Gottesmanbacteria bacterium GW2011_GWA2_42_18</name>
    <dbReference type="NCBI Taxonomy" id="1618442"/>
    <lineage>
        <taxon>Bacteria</taxon>
        <taxon>Candidatus Gottesmaniibacteriota</taxon>
    </lineage>
</organism>
<dbReference type="Gene3D" id="3.30.1140.32">
    <property type="entry name" value="Ribosomal protein S3, C-terminal domain"/>
    <property type="match status" value="1"/>
</dbReference>
<dbReference type="GO" id="GO:0022627">
    <property type="term" value="C:cytosolic small ribosomal subunit"/>
    <property type="evidence" value="ECO:0007669"/>
    <property type="project" value="TreeGrafter"/>
</dbReference>
<dbReference type="PROSITE" id="PS00548">
    <property type="entry name" value="RIBOSOMAL_S3"/>
    <property type="match status" value="1"/>
</dbReference>
<comment type="caution">
    <text evidence="11">The sequence shown here is derived from an EMBL/GenBank/DDBJ whole genome shotgun (WGS) entry which is preliminary data.</text>
</comment>
<dbReference type="InterPro" id="IPR018280">
    <property type="entry name" value="Ribosomal_uS3_CS"/>
</dbReference>
<dbReference type="NCBIfam" id="TIGR01009">
    <property type="entry name" value="rpsC_bact"/>
    <property type="match status" value="1"/>
</dbReference>
<dbReference type="PROSITE" id="PS50823">
    <property type="entry name" value="KH_TYPE_2"/>
    <property type="match status" value="1"/>
</dbReference>
<dbReference type="InterPro" id="IPR001351">
    <property type="entry name" value="Ribosomal_uS3_C"/>
</dbReference>
<evidence type="ECO:0000256" key="2">
    <source>
        <dbReference type="ARBA" id="ARBA00022730"/>
    </source>
</evidence>
<dbReference type="InterPro" id="IPR036419">
    <property type="entry name" value="Ribosomal_S3_C_sf"/>
</dbReference>
<gene>
    <name evidence="8" type="primary">rpsC</name>
    <name evidence="11" type="ORF">UV09_C0041G0008</name>
</gene>
<dbReference type="CDD" id="cd02412">
    <property type="entry name" value="KH-II_30S_S3"/>
    <property type="match status" value="1"/>
</dbReference>
<evidence type="ECO:0000256" key="3">
    <source>
        <dbReference type="ARBA" id="ARBA00022884"/>
    </source>
</evidence>
<keyword evidence="5 8" id="KW-0687">Ribonucleoprotein</keyword>
<comment type="subunit">
    <text evidence="8">Part of the 30S ribosomal subunit. Forms a tight complex with proteins S10 and S14.</text>
</comment>
<dbReference type="InterPro" id="IPR015946">
    <property type="entry name" value="KH_dom-like_a/b"/>
</dbReference>
<evidence type="ECO:0000256" key="6">
    <source>
        <dbReference type="ARBA" id="ARBA00024998"/>
    </source>
</evidence>
<dbReference type="PANTHER" id="PTHR11760:SF19">
    <property type="entry name" value="SMALL RIBOSOMAL SUBUNIT PROTEIN US3C"/>
    <property type="match status" value="1"/>
</dbReference>
<comment type="function">
    <text evidence="6 8">Binds the lower part of the 30S subunit head. Binds mRNA in the 70S ribosome, positioning it for translation.</text>
</comment>
<dbReference type="InterPro" id="IPR057258">
    <property type="entry name" value="Ribosomal_uS3"/>
</dbReference>
<dbReference type="GO" id="GO:0003729">
    <property type="term" value="F:mRNA binding"/>
    <property type="evidence" value="ECO:0007669"/>
    <property type="project" value="UniProtKB-UniRule"/>
</dbReference>
<dbReference type="PATRIC" id="fig|1618442.3.peg.1244"/>
<evidence type="ECO:0000256" key="4">
    <source>
        <dbReference type="ARBA" id="ARBA00022980"/>
    </source>
</evidence>
<dbReference type="Proteomes" id="UP000034320">
    <property type="component" value="Unassembled WGS sequence"/>
</dbReference>
<dbReference type="GO" id="GO:0003735">
    <property type="term" value="F:structural constituent of ribosome"/>
    <property type="evidence" value="ECO:0007669"/>
    <property type="project" value="InterPro"/>
</dbReference>
<dbReference type="FunFam" id="3.30.300.20:FF:000001">
    <property type="entry name" value="30S ribosomal protein S3"/>
    <property type="match status" value="1"/>
</dbReference>
<dbReference type="GO" id="GO:0006412">
    <property type="term" value="P:translation"/>
    <property type="evidence" value="ECO:0007669"/>
    <property type="project" value="UniProtKB-UniRule"/>
</dbReference>
<dbReference type="EMBL" id="LCDD01000041">
    <property type="protein sequence ID" value="KKS45376.1"/>
    <property type="molecule type" value="Genomic_DNA"/>
</dbReference>
<evidence type="ECO:0000256" key="7">
    <source>
        <dbReference type="ARBA" id="ARBA00035257"/>
    </source>
</evidence>
<proteinExistence type="inferred from homology"/>
<dbReference type="AlphaFoldDB" id="A0A0G1BGD3"/>
<dbReference type="SUPFAM" id="SSF54821">
    <property type="entry name" value="Ribosomal protein S3 C-terminal domain"/>
    <property type="match status" value="1"/>
</dbReference>
<protein>
    <recommendedName>
        <fullName evidence="7 8">Small ribosomal subunit protein uS3</fullName>
    </recommendedName>
</protein>
<dbReference type="HAMAP" id="MF_01309_B">
    <property type="entry name" value="Ribosomal_uS3_B"/>
    <property type="match status" value="1"/>
</dbReference>
<dbReference type="InterPro" id="IPR009019">
    <property type="entry name" value="KH_sf_prok-type"/>
</dbReference>